<dbReference type="EMBL" id="CM023488">
    <property type="protein sequence ID" value="KAH6923677.1"/>
    <property type="molecule type" value="Genomic_DNA"/>
</dbReference>
<protein>
    <submittedName>
        <fullName evidence="1">Uncharacterized protein</fullName>
    </submittedName>
</protein>
<name>A0ACB7RS11_HYAAI</name>
<comment type="caution">
    <text evidence="1">The sequence shown here is derived from an EMBL/GenBank/DDBJ whole genome shotgun (WGS) entry which is preliminary data.</text>
</comment>
<proteinExistence type="predicted"/>
<evidence type="ECO:0000313" key="2">
    <source>
        <dbReference type="Proteomes" id="UP000821845"/>
    </source>
</evidence>
<dbReference type="Proteomes" id="UP000821845">
    <property type="component" value="Chromosome 8"/>
</dbReference>
<evidence type="ECO:0000313" key="1">
    <source>
        <dbReference type="EMBL" id="KAH6923677.1"/>
    </source>
</evidence>
<sequence length="1262" mass="134852">MDHDADHPGGAAAGGKRHKSSLSKSSHKQHSTRRASIVTEPEVRVITPAQKSGLGDAHQSETHGASASRRDSSRRRSSSCGSLSEGSGHGSGAGSRGTPAGSEPESRSSKRPSVTDGEATPPTLTVNATAAHTLRRSSHSSVIGRRRSTSTKTSSSSSSSSSSSKKKHDKEEGAKQEAAVAKVHAEKDAAKASGPSGKAARASTTSMSGPHTAADGATGGRAELRPSHDVGRSKSSSEKDATTKAHAEKDATKSRASISSGRNRRASTGSIGGPSVTSHLAPAKTALESQRQARPATTPHAASKLAGSTSDHTSAKERRRSLPPTTLPGAPASKDHPAADALLKQKAAGHGITTSSFHKGYPTSSEVPDGPAVVADRHGQAHADVLGEVKASSKAHIPDSKPFDVTIAAPTTTHQREPLASVTAAAAGIPAEEVAAPATSHDGKAPDWAAFKDKAAGASGTSDRQGDKMANHDRDGAGGGKGAQKQGQPQAGQQGTHPPDVGQADHVSSKKRSQGVTKRKGDDDGHSTGAASETFSPSPAGPRRKDGVGSTGHWSFYAMNLSFVTEFEEREQRILYGLVVCVCAVVSSVIVTAAALFIYAKPDVSPLACVTAECLEARAYLAGLLNASADACSDFYGYVCDSWTARGKDGGSFYRDSVEASVARLIEFLRSQQTPEGGAADLHLIRIVYRECHRYASGRSTPGALQAMLETAREQMNWAEIRSSPSYNKLVELLVRTSLLVGFHTVLILQLLTEDSDAVLRLSSGTSLLHKLTTTGDRRDLEETLRRLALYDDHDLNKTLAMDDLVNGALDGDRNSTGTAEEGDVDGPLEEFLDDLVPGVNATEWTREVLGVLARFGENSLFLSDIAVANGAAGFRRAFGEMTSNGGLEKTALYLASHLDADILSLELSRSRLSSDPEDGARFCLALVQMTLSFSWPRLVASVLQVPGTEDVLETMFDQLKKASHETTMLKWLSAPMRRAAHERIRLVGLIVTSRRVSSMSAAMNDGSNRYARVVNELSKWNGSFVELFVKVTALVHSVRVRSPPTRAELEIPRWEQRNELAYSWSTASVMVPMLYQVAPYLYPVGVPAHFNYATIGAVLATAIAEVAAPVISPTNETGRNGHRRTDTWWTRGAMRKYRISAACFERLHNRLGLQRHFGDVGDWKRHAMLLRAQGLRLAYDVLLENFGKPVAESEDFQKLWPRAQAEFFARFCLLSCDSDQGRESPLSPRADCLLALHNMPEFGAAFDCVSRDDFVTQQCLP</sequence>
<accession>A0ACB7RS11</accession>
<organism evidence="1 2">
    <name type="scientific">Hyalomma asiaticum</name>
    <name type="common">Tick</name>
    <dbReference type="NCBI Taxonomy" id="266040"/>
    <lineage>
        <taxon>Eukaryota</taxon>
        <taxon>Metazoa</taxon>
        <taxon>Ecdysozoa</taxon>
        <taxon>Arthropoda</taxon>
        <taxon>Chelicerata</taxon>
        <taxon>Arachnida</taxon>
        <taxon>Acari</taxon>
        <taxon>Parasitiformes</taxon>
        <taxon>Ixodida</taxon>
        <taxon>Ixodoidea</taxon>
        <taxon>Ixodidae</taxon>
        <taxon>Hyalomminae</taxon>
        <taxon>Hyalomma</taxon>
    </lineage>
</organism>
<gene>
    <name evidence="1" type="ORF">HPB50_005139</name>
</gene>
<reference evidence="1" key="1">
    <citation type="submission" date="2020-05" db="EMBL/GenBank/DDBJ databases">
        <title>Large-scale comparative analyses of tick genomes elucidate their genetic diversity and vector capacities.</title>
        <authorList>
            <person name="Jia N."/>
            <person name="Wang J."/>
            <person name="Shi W."/>
            <person name="Du L."/>
            <person name="Sun Y."/>
            <person name="Zhan W."/>
            <person name="Jiang J."/>
            <person name="Wang Q."/>
            <person name="Zhang B."/>
            <person name="Ji P."/>
            <person name="Sakyi L.B."/>
            <person name="Cui X."/>
            <person name="Yuan T."/>
            <person name="Jiang B."/>
            <person name="Yang W."/>
            <person name="Lam T.T.-Y."/>
            <person name="Chang Q."/>
            <person name="Ding S."/>
            <person name="Wang X."/>
            <person name="Zhu J."/>
            <person name="Ruan X."/>
            <person name="Zhao L."/>
            <person name="Wei J."/>
            <person name="Que T."/>
            <person name="Du C."/>
            <person name="Cheng J."/>
            <person name="Dai P."/>
            <person name="Han X."/>
            <person name="Huang E."/>
            <person name="Gao Y."/>
            <person name="Liu J."/>
            <person name="Shao H."/>
            <person name="Ye R."/>
            <person name="Li L."/>
            <person name="Wei W."/>
            <person name="Wang X."/>
            <person name="Wang C."/>
            <person name="Yang T."/>
            <person name="Huo Q."/>
            <person name="Li W."/>
            <person name="Guo W."/>
            <person name="Chen H."/>
            <person name="Zhou L."/>
            <person name="Ni X."/>
            <person name="Tian J."/>
            <person name="Zhou Y."/>
            <person name="Sheng Y."/>
            <person name="Liu T."/>
            <person name="Pan Y."/>
            <person name="Xia L."/>
            <person name="Li J."/>
            <person name="Zhao F."/>
            <person name="Cao W."/>
        </authorList>
    </citation>
    <scope>NUCLEOTIDE SEQUENCE</scope>
    <source>
        <strain evidence="1">Hyas-2018</strain>
    </source>
</reference>
<keyword evidence="2" id="KW-1185">Reference proteome</keyword>